<feature type="region of interest" description="Disordered" evidence="1">
    <location>
        <begin position="156"/>
        <end position="180"/>
    </location>
</feature>
<evidence type="ECO:0000313" key="2">
    <source>
        <dbReference type="EMBL" id="CAD7000792.1"/>
    </source>
</evidence>
<evidence type="ECO:0000313" key="3">
    <source>
        <dbReference type="Proteomes" id="UP000606786"/>
    </source>
</evidence>
<gene>
    <name evidence="2" type="ORF">CCAP1982_LOCUS9267</name>
</gene>
<name>A0A811UNL3_CERCA</name>
<accession>A0A811UNL3</accession>
<sequence length="180" mass="20554">MPDVIDNNCIFMKEQKNLNVNIDNRIAINHGELINSMNVKETTIEKEIDIEIDTTTRSKRNHNLNLWNKTLSLNLGLGCDLTWNFVIPDVTKPIIGADFLSHFDLIVDLRREYLRDRITGLTSPAFLRAANEASSVKAIEGDTVYHKTLRKYPEITKPDGVTKPKKHAANTTFKQQKDHL</sequence>
<comment type="caution">
    <text evidence="2">The sequence shown here is derived from an EMBL/GenBank/DDBJ whole genome shotgun (WGS) entry which is preliminary data.</text>
</comment>
<dbReference type="Proteomes" id="UP000606786">
    <property type="component" value="Unassembled WGS sequence"/>
</dbReference>
<evidence type="ECO:0000256" key="1">
    <source>
        <dbReference type="SAM" id="MobiDB-lite"/>
    </source>
</evidence>
<proteinExistence type="predicted"/>
<organism evidence="2 3">
    <name type="scientific">Ceratitis capitata</name>
    <name type="common">Mediterranean fruit fly</name>
    <name type="synonym">Tephritis capitata</name>
    <dbReference type="NCBI Taxonomy" id="7213"/>
    <lineage>
        <taxon>Eukaryota</taxon>
        <taxon>Metazoa</taxon>
        <taxon>Ecdysozoa</taxon>
        <taxon>Arthropoda</taxon>
        <taxon>Hexapoda</taxon>
        <taxon>Insecta</taxon>
        <taxon>Pterygota</taxon>
        <taxon>Neoptera</taxon>
        <taxon>Endopterygota</taxon>
        <taxon>Diptera</taxon>
        <taxon>Brachycera</taxon>
        <taxon>Muscomorpha</taxon>
        <taxon>Tephritoidea</taxon>
        <taxon>Tephritidae</taxon>
        <taxon>Ceratitis</taxon>
        <taxon>Ceratitis</taxon>
    </lineage>
</organism>
<dbReference type="AlphaFoldDB" id="A0A811UNL3"/>
<dbReference type="EMBL" id="CAJHJT010000023">
    <property type="protein sequence ID" value="CAD7000792.1"/>
    <property type="molecule type" value="Genomic_DNA"/>
</dbReference>
<protein>
    <submittedName>
        <fullName evidence="2">(Mediterranean fruit fly) hypothetical protein</fullName>
    </submittedName>
</protein>
<keyword evidence="3" id="KW-1185">Reference proteome</keyword>
<reference evidence="2" key="1">
    <citation type="submission" date="2020-11" db="EMBL/GenBank/DDBJ databases">
        <authorList>
            <person name="Whitehead M."/>
        </authorList>
    </citation>
    <scope>NUCLEOTIDE SEQUENCE</scope>
    <source>
        <strain evidence="2">EGII</strain>
    </source>
</reference>